<evidence type="ECO:0000256" key="2">
    <source>
        <dbReference type="ARBA" id="ARBA00022837"/>
    </source>
</evidence>
<dbReference type="InterPro" id="IPR011008">
    <property type="entry name" value="Dimeric_a/b-barrel"/>
</dbReference>
<dbReference type="InterPro" id="IPR039862">
    <property type="entry name" value="NECAB1/2/3"/>
</dbReference>
<reference evidence="5" key="4">
    <citation type="submission" date="2025-09" db="UniProtKB">
        <authorList>
            <consortium name="Ensembl"/>
        </authorList>
    </citation>
    <scope>IDENTIFICATION</scope>
</reference>
<dbReference type="PROSITE" id="PS50222">
    <property type="entry name" value="EF_HAND_2"/>
    <property type="match status" value="1"/>
</dbReference>
<dbReference type="Proteomes" id="UP000265140">
    <property type="component" value="Chromosome 17"/>
</dbReference>
<sequence>MLACTEMITMCLHSAKQKHLRAQQQQQPPQSPAYGLPIFKDIFRRADKNDDGKLSFEEFNAYFADGILTTDELRELFYSIDGRQNNNLDTDKLSDYFAQHLGEYLNVLSALETLNIVILKAMDKTKEEYQGSSVLGQFVTRFMLRETSTQLLSLQMSLQCAMEAVEEQSSPAPREVKAAVHPSVQRNSRRCGRQVLNNVSQSDPYPGILKTGVTMETDDHWCSQINRLQLLLDKLEWQSPKLEPLREDTLASTYKSQNILLVQRQMSAMEEDLGEFQKALKTYVDTTSHQSHNLHVSVQKLPGKSCYIIYEFWQDRISWMSYLQSNGSKDFQRCVIDMLEDPELVSTMLLPASWWIMTNN</sequence>
<dbReference type="RefSeq" id="XP_012993525.1">
    <property type="nucleotide sequence ID" value="XM_013138071.4"/>
</dbReference>
<dbReference type="Gene3D" id="3.30.70.100">
    <property type="match status" value="1"/>
</dbReference>
<dbReference type="InterPro" id="IPR007138">
    <property type="entry name" value="ABM_dom"/>
</dbReference>
<dbReference type="CTD" id="63941"/>
<dbReference type="InterPro" id="IPR002048">
    <property type="entry name" value="EF_hand_dom"/>
</dbReference>
<dbReference type="PROSITE" id="PS00018">
    <property type="entry name" value="EF_HAND_1"/>
    <property type="match status" value="1"/>
</dbReference>
<dbReference type="Pfam" id="PF03992">
    <property type="entry name" value="ABM"/>
    <property type="match status" value="1"/>
</dbReference>
<reference evidence="6" key="1">
    <citation type="journal article" date="2014" name="PLoS ONE">
        <title>The genome and linkage map of the northern pike (Esox lucius): conserved synteny revealed between the salmonid sister group and the Neoteleostei.</title>
        <authorList>
            <person name="Rondeau E.B."/>
            <person name="Minkley D.R."/>
            <person name="Leong J.S."/>
            <person name="Messmer A.M."/>
            <person name="Jantzen J.R."/>
            <person name="von Schalburg K.R."/>
            <person name="Lemon C."/>
            <person name="Bird N.H."/>
            <person name="Koop B.F."/>
        </authorList>
    </citation>
    <scope>NUCLEOTIDE SEQUENCE</scope>
</reference>
<feature type="domain" description="ABM" evidence="4">
    <location>
        <begin position="260"/>
        <end position="348"/>
    </location>
</feature>
<accession>A0A3P8YB99</accession>
<dbReference type="GeneTree" id="ENSGT00950000183131"/>
<evidence type="ECO:0008006" key="7">
    <source>
        <dbReference type="Google" id="ProtNLM"/>
    </source>
</evidence>
<evidence type="ECO:0000259" key="4">
    <source>
        <dbReference type="PROSITE" id="PS51725"/>
    </source>
</evidence>
<dbReference type="Ensembl" id="ENSELUT00000022611.3">
    <property type="protein sequence ID" value="ENSELUP00000013948.2"/>
    <property type="gene ID" value="ENSELUG00000014035.3"/>
</dbReference>
<dbReference type="KEGG" id="els:105030546"/>
<dbReference type="Gene3D" id="1.10.238.10">
    <property type="entry name" value="EF-hand"/>
    <property type="match status" value="1"/>
</dbReference>
<dbReference type="Pfam" id="PF13202">
    <property type="entry name" value="EF-hand_5"/>
    <property type="match status" value="1"/>
</dbReference>
<dbReference type="PANTHER" id="PTHR12178:SF3">
    <property type="entry name" value="N-TERMINAL EF-HAND CALCIUM-BINDING PROTEIN 3"/>
    <property type="match status" value="1"/>
</dbReference>
<dbReference type="InterPro" id="IPR018247">
    <property type="entry name" value="EF_Hand_1_Ca_BS"/>
</dbReference>
<evidence type="ECO:0000256" key="1">
    <source>
        <dbReference type="ARBA" id="ARBA00022723"/>
    </source>
</evidence>
<dbReference type="SUPFAM" id="SSF54909">
    <property type="entry name" value="Dimeric alpha+beta barrel"/>
    <property type="match status" value="1"/>
</dbReference>
<reference evidence="5" key="2">
    <citation type="submission" date="2020-02" db="EMBL/GenBank/DDBJ databases">
        <title>Esox lucius (northern pike) genome, fEsoLuc1, primary haplotype.</title>
        <authorList>
            <person name="Myers G."/>
            <person name="Karagic N."/>
            <person name="Meyer A."/>
            <person name="Pippel M."/>
            <person name="Reichard M."/>
            <person name="Winkler S."/>
            <person name="Tracey A."/>
            <person name="Sims Y."/>
            <person name="Howe K."/>
            <person name="Rhie A."/>
            <person name="Formenti G."/>
            <person name="Durbin R."/>
            <person name="Fedrigo O."/>
            <person name="Jarvis E.D."/>
        </authorList>
    </citation>
    <scope>NUCLEOTIDE SEQUENCE [LARGE SCALE GENOMIC DNA]</scope>
</reference>
<protein>
    <recommendedName>
        <fullName evidence="7">N-terminal EF-hand calcium binding protein 3</fullName>
    </recommendedName>
</protein>
<dbReference type="PROSITE" id="PS51725">
    <property type="entry name" value="ABM"/>
    <property type="match status" value="1"/>
</dbReference>
<keyword evidence="1" id="KW-0479">Metal-binding</keyword>
<dbReference type="SMART" id="SM00054">
    <property type="entry name" value="EFh"/>
    <property type="match status" value="1"/>
</dbReference>
<dbReference type="GeneID" id="105030546"/>
<dbReference type="GO" id="GO:0042984">
    <property type="term" value="P:regulation of amyloid precursor protein biosynthetic process"/>
    <property type="evidence" value="ECO:0007669"/>
    <property type="project" value="TreeGrafter"/>
</dbReference>
<dbReference type="Bgee" id="ENSELUG00000014035">
    <property type="expression patterns" value="Expressed in brain and 8 other cell types or tissues"/>
</dbReference>
<dbReference type="OrthoDB" id="289247at2759"/>
<evidence type="ECO:0000259" key="3">
    <source>
        <dbReference type="PROSITE" id="PS50222"/>
    </source>
</evidence>
<keyword evidence="6" id="KW-1185">Reference proteome</keyword>
<proteinExistence type="predicted"/>
<gene>
    <name evidence="5" type="primary">NECAB3</name>
</gene>
<name>A0A3P8YB99_ESOLU</name>
<dbReference type="GO" id="GO:0000137">
    <property type="term" value="C:Golgi cis cisterna"/>
    <property type="evidence" value="ECO:0007669"/>
    <property type="project" value="TreeGrafter"/>
</dbReference>
<evidence type="ECO:0000313" key="5">
    <source>
        <dbReference type="Ensembl" id="ENSELUP00000013948.2"/>
    </source>
</evidence>
<keyword evidence="2" id="KW-0106">Calcium</keyword>
<reference evidence="5" key="3">
    <citation type="submission" date="2025-08" db="UniProtKB">
        <authorList>
            <consortium name="Ensembl"/>
        </authorList>
    </citation>
    <scope>IDENTIFICATION</scope>
</reference>
<dbReference type="GO" id="GO:0005509">
    <property type="term" value="F:calcium ion binding"/>
    <property type="evidence" value="ECO:0007669"/>
    <property type="project" value="InterPro"/>
</dbReference>
<dbReference type="SUPFAM" id="SSF47473">
    <property type="entry name" value="EF-hand"/>
    <property type="match status" value="1"/>
</dbReference>
<dbReference type="PANTHER" id="PTHR12178">
    <property type="entry name" value="EF-HAND DOMAIN-CONTAINING PROTEIN"/>
    <property type="match status" value="1"/>
</dbReference>
<dbReference type="GO" id="GO:0005783">
    <property type="term" value="C:endoplasmic reticulum"/>
    <property type="evidence" value="ECO:0007669"/>
    <property type="project" value="TreeGrafter"/>
</dbReference>
<dbReference type="AlphaFoldDB" id="A0A3P8YB99"/>
<evidence type="ECO:0000313" key="6">
    <source>
        <dbReference type="Proteomes" id="UP000265140"/>
    </source>
</evidence>
<dbReference type="InterPro" id="IPR011992">
    <property type="entry name" value="EF-hand-dom_pair"/>
</dbReference>
<organism evidence="5 6">
    <name type="scientific">Esox lucius</name>
    <name type="common">Northern pike</name>
    <dbReference type="NCBI Taxonomy" id="8010"/>
    <lineage>
        <taxon>Eukaryota</taxon>
        <taxon>Metazoa</taxon>
        <taxon>Chordata</taxon>
        <taxon>Craniata</taxon>
        <taxon>Vertebrata</taxon>
        <taxon>Euteleostomi</taxon>
        <taxon>Actinopterygii</taxon>
        <taxon>Neopterygii</taxon>
        <taxon>Teleostei</taxon>
        <taxon>Protacanthopterygii</taxon>
        <taxon>Esociformes</taxon>
        <taxon>Esocidae</taxon>
        <taxon>Esox</taxon>
    </lineage>
</organism>
<feature type="domain" description="EF-hand" evidence="3">
    <location>
        <begin position="34"/>
        <end position="69"/>
    </location>
</feature>